<name>A0A0R3WSA1_HYDTA</name>
<dbReference type="Gene3D" id="4.10.800.10">
    <property type="entry name" value="Thyroglobulin type-1"/>
    <property type="match status" value="1"/>
</dbReference>
<proteinExistence type="predicted"/>
<keyword evidence="1" id="KW-1015">Disulfide bond</keyword>
<dbReference type="WBParaSite" id="TTAC_0000364101-mRNA-1">
    <property type="protein sequence ID" value="TTAC_0000364101-mRNA-1"/>
    <property type="gene ID" value="TTAC_0000364101"/>
</dbReference>
<dbReference type="Pfam" id="PF00086">
    <property type="entry name" value="Thyroglobulin_1"/>
    <property type="match status" value="1"/>
</dbReference>
<dbReference type="InterPro" id="IPR036857">
    <property type="entry name" value="Thyroglobulin_1_sf"/>
</dbReference>
<reference evidence="4" key="1">
    <citation type="submission" date="2017-02" db="UniProtKB">
        <authorList>
            <consortium name="WormBaseParasite"/>
        </authorList>
    </citation>
    <scope>IDENTIFICATION</scope>
</reference>
<organism evidence="4">
    <name type="scientific">Hydatigena taeniaeformis</name>
    <name type="common">Feline tapeworm</name>
    <name type="synonym">Taenia taeniaeformis</name>
    <dbReference type="NCBI Taxonomy" id="6205"/>
    <lineage>
        <taxon>Eukaryota</taxon>
        <taxon>Metazoa</taxon>
        <taxon>Spiralia</taxon>
        <taxon>Lophotrochozoa</taxon>
        <taxon>Platyhelminthes</taxon>
        <taxon>Cestoda</taxon>
        <taxon>Eucestoda</taxon>
        <taxon>Cyclophyllidea</taxon>
        <taxon>Taeniidae</taxon>
        <taxon>Hydatigera</taxon>
    </lineage>
</organism>
<accession>A0A0R3WSA1</accession>
<evidence type="ECO:0000259" key="3">
    <source>
        <dbReference type="PROSITE" id="PS51162"/>
    </source>
</evidence>
<evidence type="ECO:0000256" key="2">
    <source>
        <dbReference type="PROSITE-ProRule" id="PRU00500"/>
    </source>
</evidence>
<evidence type="ECO:0000313" key="4">
    <source>
        <dbReference type="WBParaSite" id="TTAC_0000364101-mRNA-1"/>
    </source>
</evidence>
<dbReference type="PROSITE" id="PS51162">
    <property type="entry name" value="THYROGLOBULIN_1_2"/>
    <property type="match status" value="1"/>
</dbReference>
<dbReference type="STRING" id="6205.A0A0R3WSA1"/>
<dbReference type="SUPFAM" id="SSF57610">
    <property type="entry name" value="Thyroglobulin type-1 domain"/>
    <property type="match status" value="1"/>
</dbReference>
<protein>
    <submittedName>
        <fullName evidence="4">Thyroglobulin type-1 domain-containing protein</fullName>
    </submittedName>
</protein>
<dbReference type="AlphaFoldDB" id="A0A0R3WSA1"/>
<evidence type="ECO:0000256" key="1">
    <source>
        <dbReference type="ARBA" id="ARBA00023157"/>
    </source>
</evidence>
<feature type="domain" description="Thyroglobulin type-1" evidence="3">
    <location>
        <begin position="61"/>
        <end position="112"/>
    </location>
</feature>
<comment type="caution">
    <text evidence="2">Lacks conserved residue(s) required for the propagation of feature annotation.</text>
</comment>
<sequence>LALRVRQDFPSLLPHASLFDGKEVAIGSEFSAGTFVPHSPPPSPPPLPLPSPPSLSTSRIAFTAESLPACRMDRPDLYEARQCNALDCFCVNVTTGVFLPGTRTSIEDLVDCSTGRIKTLFCTLALFTA</sequence>
<dbReference type="SMART" id="SM00211">
    <property type="entry name" value="TY"/>
    <property type="match status" value="1"/>
</dbReference>
<dbReference type="InterPro" id="IPR000716">
    <property type="entry name" value="Thyroglobulin_1"/>
</dbReference>